<evidence type="ECO:0000256" key="3">
    <source>
        <dbReference type="ARBA" id="ARBA00006047"/>
    </source>
</evidence>
<keyword evidence="8" id="KW-0119">Carbohydrate metabolism</keyword>
<dbReference type="Proteomes" id="UP000696931">
    <property type="component" value="Unassembled WGS sequence"/>
</dbReference>
<keyword evidence="6" id="KW-0808">Transferase</keyword>
<gene>
    <name evidence="10" type="primary">glgP</name>
    <name evidence="10" type="ORF">HZA61_14810</name>
</gene>
<dbReference type="EC" id="2.4.1.1" evidence="4"/>
<name>A0A933W9L4_UNCEI</name>
<dbReference type="PANTHER" id="PTHR42655:SF1">
    <property type="entry name" value="GLYCOGEN PHOSPHORYLASE"/>
    <property type="match status" value="1"/>
</dbReference>
<evidence type="ECO:0000256" key="6">
    <source>
        <dbReference type="ARBA" id="ARBA00022679"/>
    </source>
</evidence>
<proteinExistence type="inferred from homology"/>
<evidence type="ECO:0000256" key="4">
    <source>
        <dbReference type="ARBA" id="ARBA00012591"/>
    </source>
</evidence>
<evidence type="ECO:0000313" key="11">
    <source>
        <dbReference type="Proteomes" id="UP000696931"/>
    </source>
</evidence>
<sequence>MVQRQPHVAYFCMEYGLHESFPIYSGGLGILAGDFIKAAKDLNMPMVAVGLLWARGYCVQRIGADGRPYEEFPGYTADWLQDTNVRVRVRVRGQEVQCRVWVTDKFGHCPLFLIDPIKHEDRWITHRLYEAGTDTRIAQEMLLGIGGLRALGWLGYNVHTYHFNEGHAVFAGLEMIADAMQGGMQFPQAWELVRKKIVFTTHTPVKAGNEEHQLKDLRRMGACLELSGAEMRAIGGDPFNMTVAGLRLAHKANAVAQLHGETAREMWAGVTNACPIGAITNGVHQPTWQTKSIRKAGSDPDKIWDAHVANKRALLEAIEERTGFELDPDALLVGFARRAASYKRSDLILRDESRLAKLLEQDNVRVVFAGKAHPDDATGRNIVARLVQGARKHPGKVLFLENYDMALGRLLTSGCDVWLNNPIRPLEASGTSGMKAAMNGCLNVSILDGWWPEGCEDGVNGFEIGKGEPGDDLRDLEALYDTLSNRVLPAWHDRETWKKMMVASIEMSTKQFSTDRMMREYFEQLYGIEVGAAK</sequence>
<dbReference type="InterPro" id="IPR035090">
    <property type="entry name" value="Pyridoxal_P_attach_site"/>
</dbReference>
<evidence type="ECO:0000256" key="5">
    <source>
        <dbReference type="ARBA" id="ARBA00022676"/>
    </source>
</evidence>
<comment type="caution">
    <text evidence="10">The sequence shown here is derived from an EMBL/GenBank/DDBJ whole genome shotgun (WGS) entry which is preliminary data.</text>
</comment>
<keyword evidence="5" id="KW-0328">Glycosyltransferase</keyword>
<dbReference type="GO" id="GO:0005975">
    <property type="term" value="P:carbohydrate metabolic process"/>
    <property type="evidence" value="ECO:0007669"/>
    <property type="project" value="InterPro"/>
</dbReference>
<dbReference type="SUPFAM" id="SSF53756">
    <property type="entry name" value="UDP-Glycosyltransferase/glycogen phosphorylase"/>
    <property type="match status" value="1"/>
</dbReference>
<dbReference type="Gene3D" id="3.40.50.2000">
    <property type="entry name" value="Glycogen Phosphorylase B"/>
    <property type="match status" value="3"/>
</dbReference>
<evidence type="ECO:0000256" key="7">
    <source>
        <dbReference type="ARBA" id="ARBA00022898"/>
    </source>
</evidence>
<comment type="cofactor">
    <cofactor evidence="2">
        <name>pyridoxal 5'-phosphate</name>
        <dbReference type="ChEBI" id="CHEBI:597326"/>
    </cofactor>
</comment>
<reference evidence="10" key="1">
    <citation type="submission" date="2020-07" db="EMBL/GenBank/DDBJ databases">
        <title>Huge and variable diversity of episymbiotic CPR bacteria and DPANN archaea in groundwater ecosystems.</title>
        <authorList>
            <person name="He C.Y."/>
            <person name="Keren R."/>
            <person name="Whittaker M."/>
            <person name="Farag I.F."/>
            <person name="Doudna J."/>
            <person name="Cate J.H.D."/>
            <person name="Banfield J.F."/>
        </authorList>
    </citation>
    <scope>NUCLEOTIDE SEQUENCE</scope>
    <source>
        <strain evidence="10">NC_groundwater_1813_Pr3_B-0.1um_71_17</strain>
    </source>
</reference>
<keyword evidence="7" id="KW-0663">Pyridoxal phosphate</keyword>
<evidence type="ECO:0000256" key="1">
    <source>
        <dbReference type="ARBA" id="ARBA00001275"/>
    </source>
</evidence>
<accession>A0A933W9L4</accession>
<dbReference type="NCBIfam" id="TIGR02094">
    <property type="entry name" value="more_P_ylases"/>
    <property type="match status" value="2"/>
</dbReference>
<comment type="similarity">
    <text evidence="3">Belongs to the glycogen phosphorylase family.</text>
</comment>
<dbReference type="InterPro" id="IPR011834">
    <property type="entry name" value="Agluc_phsphrylas"/>
</dbReference>
<evidence type="ECO:0000256" key="9">
    <source>
        <dbReference type="ARBA" id="ARBA00025174"/>
    </source>
</evidence>
<dbReference type="EMBL" id="JACRIW010000108">
    <property type="protein sequence ID" value="MBI5170757.1"/>
    <property type="molecule type" value="Genomic_DNA"/>
</dbReference>
<dbReference type="GO" id="GO:0030170">
    <property type="term" value="F:pyridoxal phosphate binding"/>
    <property type="evidence" value="ECO:0007669"/>
    <property type="project" value="InterPro"/>
</dbReference>
<protein>
    <recommendedName>
        <fullName evidence="4">glycogen phosphorylase</fullName>
        <ecNumber evidence="4">2.4.1.1</ecNumber>
    </recommendedName>
</protein>
<dbReference type="Pfam" id="PF00343">
    <property type="entry name" value="Phosphorylase"/>
    <property type="match status" value="1"/>
</dbReference>
<comment type="catalytic activity">
    <reaction evidence="1">
        <text>[(1-&gt;4)-alpha-D-glucosyl](n) + phosphate = [(1-&gt;4)-alpha-D-glucosyl](n-1) + alpha-D-glucose 1-phosphate</text>
        <dbReference type="Rhea" id="RHEA:41732"/>
        <dbReference type="Rhea" id="RHEA-COMP:9584"/>
        <dbReference type="Rhea" id="RHEA-COMP:9586"/>
        <dbReference type="ChEBI" id="CHEBI:15444"/>
        <dbReference type="ChEBI" id="CHEBI:43474"/>
        <dbReference type="ChEBI" id="CHEBI:58601"/>
        <dbReference type="EC" id="2.4.1.1"/>
    </reaction>
</comment>
<comment type="function">
    <text evidence="9">Phosphorylase is an important allosteric enzyme in carbohydrate metabolism. Enzymes from different sources differ in their regulatory mechanisms and in their natural substrates. However, all known phosphorylases share catalytic and structural properties.</text>
</comment>
<evidence type="ECO:0000313" key="10">
    <source>
        <dbReference type="EMBL" id="MBI5170757.1"/>
    </source>
</evidence>
<organism evidence="10 11">
    <name type="scientific">Eiseniibacteriota bacterium</name>
    <dbReference type="NCBI Taxonomy" id="2212470"/>
    <lineage>
        <taxon>Bacteria</taxon>
        <taxon>Candidatus Eiseniibacteriota</taxon>
    </lineage>
</organism>
<evidence type="ECO:0000256" key="2">
    <source>
        <dbReference type="ARBA" id="ARBA00001933"/>
    </source>
</evidence>
<dbReference type="InterPro" id="IPR052182">
    <property type="entry name" value="Glycogen/Maltodextrin_Phosph"/>
</dbReference>
<evidence type="ECO:0000256" key="8">
    <source>
        <dbReference type="ARBA" id="ARBA00023277"/>
    </source>
</evidence>
<dbReference type="GO" id="GO:0008184">
    <property type="term" value="F:glycogen phosphorylase activity"/>
    <property type="evidence" value="ECO:0007669"/>
    <property type="project" value="InterPro"/>
</dbReference>
<dbReference type="PANTHER" id="PTHR42655">
    <property type="entry name" value="GLYCOGEN PHOSPHORYLASE"/>
    <property type="match status" value="1"/>
</dbReference>
<dbReference type="AlphaFoldDB" id="A0A933W9L4"/>
<dbReference type="PROSITE" id="PS00102">
    <property type="entry name" value="PHOSPHORYLASE"/>
    <property type="match status" value="1"/>
</dbReference>
<dbReference type="InterPro" id="IPR000811">
    <property type="entry name" value="Glyco_trans_35"/>
</dbReference>